<feature type="compositionally biased region" description="Acidic residues" evidence="1">
    <location>
        <begin position="880"/>
        <end position="890"/>
    </location>
</feature>
<dbReference type="AlphaFoldDB" id="A0A2K3DME6"/>
<sequence length="890" mass="85667">MDRTGAQKGPQGGLRIEYDGARANGAAQQAVRTVPIDLALLREHWTVKAQPSADSKVGEAQPCAAPGLSAAQQSMAPGPIASSVVAPPPHSKPLAPLPGASHIHPLRLCRSVSVQELPHTESLAAETCVRAGVAAGKTDWRVRLGRRSATSSTYTDCSSHGPGSSPAPFLMVSGEPMVVGTAPSALGTTLSNASSPYVTAKSASNAMLGSSGAQRWTQSARNLFSALPGLCEVGLGEAAEAKQHGGRGGEPIEKRVWGGRLLRSQSKEAGTLMSMLSVLDSMGALPLTPRSEIDANTPLSGPVTGNGLNLSGGVAPATPPSASGLTSVSASLGGAATSAGAGSSSAVNIMELSRSSFGAAAVFGLNRLSSLDSCTLHQLDRALSSASLEAAAHAAAASVHAATVHAASAARAVQQAAAGRHTNGGMNGHAVTGNNGHAAQGCAASPTVGSSSSSVGLAASTPTRGVSLSSLSILNSLPAIHKVRPVGSVTSISLSLPAATAAGGGLSGAVAAGGGGGGPVSSSTMTRQDSTLFEFAEEQVSLAAAAVAAAHVGGSVSGGCGYYSSGLSGFVGSCGGAGTGASMYTHLTTAGGGKGQVGGMPTGASGGGDGGLSGPNDFLVLMSANSSHGASVSASPNNHQTAVSLAALLAANRSSGGGAAGLAVSPSGFATAGAAAAQSSFSSAAQLCGTPGAGSGPSCIRRFLDPNTGSAGITTTTTTTTTTVVSPRAVADRAAAAAAKSTAAPAAASPAAGSVGAYVPKIKTAAAAVVMPLSHGAPDMRAFAFSSPEDFFAAAAVLMDVQLPSGSSDSNNAAASAAALAADAAAGEDTRASHSATSTATLGTAATLTTLGSSSKGLFSAAGSSVSPTGGAQLAAEAEAAAEAECGADA</sequence>
<feature type="region of interest" description="Disordered" evidence="1">
    <location>
        <begin position="418"/>
        <end position="445"/>
    </location>
</feature>
<dbReference type="RefSeq" id="XP_042923430.1">
    <property type="nucleotide sequence ID" value="XM_043062724.1"/>
</dbReference>
<feature type="region of interest" description="Disordered" evidence="1">
    <location>
        <begin position="68"/>
        <end position="98"/>
    </location>
</feature>
<organism evidence="2 3">
    <name type="scientific">Chlamydomonas reinhardtii</name>
    <name type="common">Chlamydomonas smithii</name>
    <dbReference type="NCBI Taxonomy" id="3055"/>
    <lineage>
        <taxon>Eukaryota</taxon>
        <taxon>Viridiplantae</taxon>
        <taxon>Chlorophyta</taxon>
        <taxon>core chlorophytes</taxon>
        <taxon>Chlorophyceae</taxon>
        <taxon>CS clade</taxon>
        <taxon>Chlamydomonadales</taxon>
        <taxon>Chlamydomonadaceae</taxon>
        <taxon>Chlamydomonas</taxon>
    </lineage>
</organism>
<dbReference type="Gramene" id="PNW81714">
    <property type="protein sequence ID" value="PNW81714"/>
    <property type="gene ID" value="CHLRE_06g257200v5"/>
</dbReference>
<dbReference type="OrthoDB" id="10677729at2759"/>
<keyword evidence="3" id="KW-1185">Reference proteome</keyword>
<gene>
    <name evidence="2" type="ORF">CHLRE_06g257200v5</name>
</gene>
<dbReference type="InParanoid" id="A0A2K3DME6"/>
<dbReference type="Proteomes" id="UP000006906">
    <property type="component" value="Chromosome 6"/>
</dbReference>
<feature type="region of interest" description="Disordered" evidence="1">
    <location>
        <begin position="861"/>
        <end position="890"/>
    </location>
</feature>
<evidence type="ECO:0000313" key="3">
    <source>
        <dbReference type="Proteomes" id="UP000006906"/>
    </source>
</evidence>
<evidence type="ECO:0000256" key="1">
    <source>
        <dbReference type="SAM" id="MobiDB-lite"/>
    </source>
</evidence>
<proteinExistence type="predicted"/>
<accession>A0A2K3DME6</accession>
<name>A0A2K3DME6_CHLRE</name>
<evidence type="ECO:0000313" key="2">
    <source>
        <dbReference type="EMBL" id="PNW81714.1"/>
    </source>
</evidence>
<protein>
    <submittedName>
        <fullName evidence="2">Uncharacterized protein</fullName>
    </submittedName>
</protein>
<dbReference type="KEGG" id="cre:CHLRE_06g257200v5"/>
<dbReference type="EMBL" id="CM008967">
    <property type="protein sequence ID" value="PNW81714.1"/>
    <property type="molecule type" value="Genomic_DNA"/>
</dbReference>
<reference evidence="2 3" key="1">
    <citation type="journal article" date="2007" name="Science">
        <title>The Chlamydomonas genome reveals the evolution of key animal and plant functions.</title>
        <authorList>
            <person name="Merchant S.S."/>
            <person name="Prochnik S.E."/>
            <person name="Vallon O."/>
            <person name="Harris E.H."/>
            <person name="Karpowicz S.J."/>
            <person name="Witman G.B."/>
            <person name="Terry A."/>
            <person name="Salamov A."/>
            <person name="Fritz-Laylin L.K."/>
            <person name="Marechal-Drouard L."/>
            <person name="Marshall W.F."/>
            <person name="Qu L.H."/>
            <person name="Nelson D.R."/>
            <person name="Sanderfoot A.A."/>
            <person name="Spalding M.H."/>
            <person name="Kapitonov V.V."/>
            <person name="Ren Q."/>
            <person name="Ferris P."/>
            <person name="Lindquist E."/>
            <person name="Shapiro H."/>
            <person name="Lucas S.M."/>
            <person name="Grimwood J."/>
            <person name="Schmutz J."/>
            <person name="Cardol P."/>
            <person name="Cerutti H."/>
            <person name="Chanfreau G."/>
            <person name="Chen C.L."/>
            <person name="Cognat V."/>
            <person name="Croft M.T."/>
            <person name="Dent R."/>
            <person name="Dutcher S."/>
            <person name="Fernandez E."/>
            <person name="Fukuzawa H."/>
            <person name="Gonzalez-Ballester D."/>
            <person name="Gonzalez-Halphen D."/>
            <person name="Hallmann A."/>
            <person name="Hanikenne M."/>
            <person name="Hippler M."/>
            <person name="Inwood W."/>
            <person name="Jabbari K."/>
            <person name="Kalanon M."/>
            <person name="Kuras R."/>
            <person name="Lefebvre P.A."/>
            <person name="Lemaire S.D."/>
            <person name="Lobanov A.V."/>
            <person name="Lohr M."/>
            <person name="Manuell A."/>
            <person name="Meier I."/>
            <person name="Mets L."/>
            <person name="Mittag M."/>
            <person name="Mittelmeier T."/>
            <person name="Moroney J.V."/>
            <person name="Moseley J."/>
            <person name="Napoli C."/>
            <person name="Nedelcu A.M."/>
            <person name="Niyogi K."/>
            <person name="Novoselov S.V."/>
            <person name="Paulsen I.T."/>
            <person name="Pazour G."/>
            <person name="Purton S."/>
            <person name="Ral J.P."/>
            <person name="Riano-Pachon D.M."/>
            <person name="Riekhof W."/>
            <person name="Rymarquis L."/>
            <person name="Schroda M."/>
            <person name="Stern D."/>
            <person name="Umen J."/>
            <person name="Willows R."/>
            <person name="Wilson N."/>
            <person name="Zimmer S.L."/>
            <person name="Allmer J."/>
            <person name="Balk J."/>
            <person name="Bisova K."/>
            <person name="Chen C.J."/>
            <person name="Elias M."/>
            <person name="Gendler K."/>
            <person name="Hauser C."/>
            <person name="Lamb M.R."/>
            <person name="Ledford H."/>
            <person name="Long J.C."/>
            <person name="Minagawa J."/>
            <person name="Page M.D."/>
            <person name="Pan J."/>
            <person name="Pootakham W."/>
            <person name="Roje S."/>
            <person name="Rose A."/>
            <person name="Stahlberg E."/>
            <person name="Terauchi A.M."/>
            <person name="Yang P."/>
            <person name="Ball S."/>
            <person name="Bowler C."/>
            <person name="Dieckmann C.L."/>
            <person name="Gladyshev V.N."/>
            <person name="Green P."/>
            <person name="Jorgensen R."/>
            <person name="Mayfield S."/>
            <person name="Mueller-Roeber B."/>
            <person name="Rajamani S."/>
            <person name="Sayre R.T."/>
            <person name="Brokstein P."/>
            <person name="Dubchak I."/>
            <person name="Goodstein D."/>
            <person name="Hornick L."/>
            <person name="Huang Y.W."/>
            <person name="Jhaveri J."/>
            <person name="Luo Y."/>
            <person name="Martinez D."/>
            <person name="Ngau W.C."/>
            <person name="Otillar B."/>
            <person name="Poliakov A."/>
            <person name="Porter A."/>
            <person name="Szajkowski L."/>
            <person name="Werner G."/>
            <person name="Zhou K."/>
            <person name="Grigoriev I.V."/>
            <person name="Rokhsar D.S."/>
            <person name="Grossman A.R."/>
        </authorList>
    </citation>
    <scope>NUCLEOTIDE SEQUENCE [LARGE SCALE GENOMIC DNA]</scope>
    <source>
        <strain evidence="3">CC-503</strain>
    </source>
</reference>
<dbReference type="GeneID" id="66053585"/>